<evidence type="ECO:0000256" key="5">
    <source>
        <dbReference type="ARBA" id="ARBA00022679"/>
    </source>
</evidence>
<keyword evidence="5" id="KW-0808">Transferase</keyword>
<dbReference type="SUPFAM" id="SSF47384">
    <property type="entry name" value="Homodimeric domain of signal transducing histidine kinase"/>
    <property type="match status" value="1"/>
</dbReference>
<dbReference type="InterPro" id="IPR005467">
    <property type="entry name" value="His_kinase_dom"/>
</dbReference>
<dbReference type="InterPro" id="IPR050351">
    <property type="entry name" value="BphY/WalK/GraS-like"/>
</dbReference>
<proteinExistence type="predicted"/>
<protein>
    <recommendedName>
        <fullName evidence="8">Sensor-like histidine kinase SenX3</fullName>
        <ecNumber evidence="3">2.7.13.3</ecNumber>
    </recommendedName>
</protein>
<evidence type="ECO:0000259" key="10">
    <source>
        <dbReference type="PROSITE" id="PS50109"/>
    </source>
</evidence>
<dbReference type="SMART" id="SM00387">
    <property type="entry name" value="HATPase_c"/>
    <property type="match status" value="1"/>
</dbReference>
<keyword evidence="11" id="KW-0547">Nucleotide-binding</keyword>
<dbReference type="InterPro" id="IPR036890">
    <property type="entry name" value="HATPase_C_sf"/>
</dbReference>
<accession>A0ABY5AG11</accession>
<evidence type="ECO:0000256" key="2">
    <source>
        <dbReference type="ARBA" id="ARBA00004236"/>
    </source>
</evidence>
<keyword evidence="9" id="KW-0472">Membrane</keyword>
<comment type="subcellular location">
    <subcellularLocation>
        <location evidence="2">Cell membrane</location>
    </subcellularLocation>
</comment>
<keyword evidence="9" id="KW-1133">Transmembrane helix</keyword>
<dbReference type="EC" id="2.7.13.3" evidence="3"/>
<feature type="transmembrane region" description="Helical" evidence="9">
    <location>
        <begin position="6"/>
        <end position="24"/>
    </location>
</feature>
<gene>
    <name evidence="11" type="ORF">NG665_05965</name>
</gene>
<dbReference type="InterPro" id="IPR003661">
    <property type="entry name" value="HisK_dim/P_dom"/>
</dbReference>
<dbReference type="CDD" id="cd00075">
    <property type="entry name" value="HATPase"/>
    <property type="match status" value="1"/>
</dbReference>
<dbReference type="CDD" id="cd00082">
    <property type="entry name" value="HisKA"/>
    <property type="match status" value="1"/>
</dbReference>
<comment type="catalytic activity">
    <reaction evidence="1">
        <text>ATP + protein L-histidine = ADP + protein N-phospho-L-histidine.</text>
        <dbReference type="EC" id="2.7.13.3"/>
    </reaction>
</comment>
<evidence type="ECO:0000313" key="12">
    <source>
        <dbReference type="Proteomes" id="UP001056109"/>
    </source>
</evidence>
<sequence length="389" mass="43423">MQDALTFGLGLILGAAIIGGIWLTELRLRRYRERQELTDLKNTTEEHVMLILDTLPESFILLDSDNNIIRASQLATNFGMIQEGVLRPNLATIVSDVFHTGQAKDVEFDMVSVRNRHRRPRRIWVRVAKASSDRVVVLFEDHTEKLRLEETRRDFVSNISHELKTPIGGIKLLAETIGTVSDDAQQVRHFATSLEAESDRLSQLVQEIIQLSRLQESDALTDPQLVSVDAVVAEALRRTEVEAQARHIELISGGQSGLEIVGDELLLITAVRNLVDNAVRYSHPYSRVSVVVSAQNNQVSIAVIDTGLGIPDHAQERVFERFYRGDEARSRETGGTGLGLSIVKHIVHDHGGEVKLWSQVRQGSTFTIILPRAYHGVPEVQSDVEGENE</sequence>
<dbReference type="RefSeq" id="WP_252672788.1">
    <property type="nucleotide sequence ID" value="NZ_CP099547.1"/>
</dbReference>
<dbReference type="Proteomes" id="UP001056109">
    <property type="component" value="Chromosome"/>
</dbReference>
<evidence type="ECO:0000256" key="4">
    <source>
        <dbReference type="ARBA" id="ARBA00022553"/>
    </source>
</evidence>
<evidence type="ECO:0000256" key="7">
    <source>
        <dbReference type="ARBA" id="ARBA00023012"/>
    </source>
</evidence>
<dbReference type="SMART" id="SM00388">
    <property type="entry name" value="HisKA"/>
    <property type="match status" value="1"/>
</dbReference>
<dbReference type="Pfam" id="PF00512">
    <property type="entry name" value="HisKA"/>
    <property type="match status" value="1"/>
</dbReference>
<dbReference type="Gene3D" id="1.10.287.130">
    <property type="match status" value="1"/>
</dbReference>
<reference evidence="11" key="1">
    <citation type="submission" date="2022-06" db="EMBL/GenBank/DDBJ databases">
        <title>Complete Genome Sequence of Arcanobacterium pinnipediorum strain DSM 28752 isolated from a harbour seal.</title>
        <authorList>
            <person name="Borowiak M."/>
            <person name="Kreitlow A."/>
            <person name="Alssahen M."/>
            <person name="Malorny B."/>
            <person name="Laemmler C."/>
            <person name="Prenger-Berninghoff E."/>
            <person name="Siebert U."/>
            <person name="Ploetz M."/>
            <person name="Abdulmawjood A."/>
        </authorList>
    </citation>
    <scope>NUCLEOTIDE SEQUENCE</scope>
    <source>
        <strain evidence="11">DSM 28752</strain>
    </source>
</reference>
<keyword evidence="9" id="KW-0812">Transmembrane</keyword>
<evidence type="ECO:0000256" key="3">
    <source>
        <dbReference type="ARBA" id="ARBA00012438"/>
    </source>
</evidence>
<evidence type="ECO:0000256" key="8">
    <source>
        <dbReference type="ARBA" id="ARBA00039401"/>
    </source>
</evidence>
<evidence type="ECO:0000256" key="9">
    <source>
        <dbReference type="SAM" id="Phobius"/>
    </source>
</evidence>
<dbReference type="InterPro" id="IPR004358">
    <property type="entry name" value="Sig_transdc_His_kin-like_C"/>
</dbReference>
<dbReference type="EMBL" id="CP099547">
    <property type="protein sequence ID" value="USR78936.1"/>
    <property type="molecule type" value="Genomic_DNA"/>
</dbReference>
<dbReference type="Pfam" id="PF02518">
    <property type="entry name" value="HATPase_c"/>
    <property type="match status" value="1"/>
</dbReference>
<organism evidence="11 12">
    <name type="scientific">Arcanobacterium pinnipediorum</name>
    <dbReference type="NCBI Taxonomy" id="1503041"/>
    <lineage>
        <taxon>Bacteria</taxon>
        <taxon>Bacillati</taxon>
        <taxon>Actinomycetota</taxon>
        <taxon>Actinomycetes</taxon>
        <taxon>Actinomycetales</taxon>
        <taxon>Actinomycetaceae</taxon>
        <taxon>Arcanobacterium</taxon>
    </lineage>
</organism>
<dbReference type="PROSITE" id="PS50109">
    <property type="entry name" value="HIS_KIN"/>
    <property type="match status" value="1"/>
</dbReference>
<dbReference type="PANTHER" id="PTHR45453">
    <property type="entry name" value="PHOSPHATE REGULON SENSOR PROTEIN PHOR"/>
    <property type="match status" value="1"/>
</dbReference>
<dbReference type="InterPro" id="IPR036097">
    <property type="entry name" value="HisK_dim/P_sf"/>
</dbReference>
<dbReference type="InterPro" id="IPR003594">
    <property type="entry name" value="HATPase_dom"/>
</dbReference>
<dbReference type="Gene3D" id="3.30.565.10">
    <property type="entry name" value="Histidine kinase-like ATPase, C-terminal domain"/>
    <property type="match status" value="1"/>
</dbReference>
<keyword evidence="12" id="KW-1185">Reference proteome</keyword>
<keyword evidence="11" id="KW-0067">ATP-binding</keyword>
<keyword evidence="7" id="KW-0902">Two-component regulatory system</keyword>
<dbReference type="SUPFAM" id="SSF55874">
    <property type="entry name" value="ATPase domain of HSP90 chaperone/DNA topoisomerase II/histidine kinase"/>
    <property type="match status" value="1"/>
</dbReference>
<keyword evidence="6" id="KW-0418">Kinase</keyword>
<evidence type="ECO:0000313" key="11">
    <source>
        <dbReference type="EMBL" id="USR78936.1"/>
    </source>
</evidence>
<keyword evidence="4" id="KW-0597">Phosphoprotein</keyword>
<dbReference type="PANTHER" id="PTHR45453:SF1">
    <property type="entry name" value="PHOSPHATE REGULON SENSOR PROTEIN PHOR"/>
    <property type="match status" value="1"/>
</dbReference>
<evidence type="ECO:0000256" key="1">
    <source>
        <dbReference type="ARBA" id="ARBA00000085"/>
    </source>
</evidence>
<evidence type="ECO:0000256" key="6">
    <source>
        <dbReference type="ARBA" id="ARBA00022777"/>
    </source>
</evidence>
<dbReference type="PRINTS" id="PR00344">
    <property type="entry name" value="BCTRLSENSOR"/>
</dbReference>
<feature type="domain" description="Histidine kinase" evidence="10">
    <location>
        <begin position="158"/>
        <end position="374"/>
    </location>
</feature>
<dbReference type="GO" id="GO:0005524">
    <property type="term" value="F:ATP binding"/>
    <property type="evidence" value="ECO:0007669"/>
    <property type="project" value="UniProtKB-KW"/>
</dbReference>
<name>A0ABY5AG11_9ACTO</name>